<proteinExistence type="predicted"/>
<accession>A0A0F9Q0B5</accession>
<name>A0A0F9Q0B5_9ZZZZ</name>
<protein>
    <submittedName>
        <fullName evidence="1">Uncharacterized protein</fullName>
    </submittedName>
</protein>
<dbReference type="AlphaFoldDB" id="A0A0F9Q0B5"/>
<reference evidence="1" key="1">
    <citation type="journal article" date="2015" name="Nature">
        <title>Complex archaea that bridge the gap between prokaryotes and eukaryotes.</title>
        <authorList>
            <person name="Spang A."/>
            <person name="Saw J.H."/>
            <person name="Jorgensen S.L."/>
            <person name="Zaremba-Niedzwiedzka K."/>
            <person name="Martijn J."/>
            <person name="Lind A.E."/>
            <person name="van Eijk R."/>
            <person name="Schleper C."/>
            <person name="Guy L."/>
            <person name="Ettema T.J."/>
        </authorList>
    </citation>
    <scope>NUCLEOTIDE SEQUENCE</scope>
</reference>
<comment type="caution">
    <text evidence="1">The sequence shown here is derived from an EMBL/GenBank/DDBJ whole genome shotgun (WGS) entry which is preliminary data.</text>
</comment>
<organism evidence="1">
    <name type="scientific">marine sediment metagenome</name>
    <dbReference type="NCBI Taxonomy" id="412755"/>
    <lineage>
        <taxon>unclassified sequences</taxon>
        <taxon>metagenomes</taxon>
        <taxon>ecological metagenomes</taxon>
    </lineage>
</organism>
<gene>
    <name evidence="1" type="ORF">LCGC14_0764630</name>
</gene>
<sequence length="798" mass="84691">MRKLSLIILFLFIGVTVYAGFGSGQPPGAGEDGMGDMLKTTYDTGDNGIVDNSDALDTYKPEVATSTGNLHQENLDTAVSTGTNRQGILDVGVTTGTNHQDILNVGVSTGVNNQGLLNVGITTAANHQDILNVGVSTGANKAEIDAIALSTQTFEAVAASTTTLEQEIANIVNLSTGVPGTFFARSGEAITKGQLVYVSGSVGSQVQVSLADAYSAGMDEAIGFATETVGNNQQILIITNGLLDGIPTDHVVAGVDLYLHSVGSFDDVRPSSGTVQHVGQAGRSHATLGNLIAHIDPAEPYLAAGVGESVDIRMGVDGGVIHMEDGNDNHLWDIAPSSINFFVPYDMENLRRLDADVISADQVTSTTSITTPELFVTTIAAVTVIHVEIGGIVVATFTITGIMAKQMSIGETASDGTDRLAVEESVKINGAGVQPRVHFNVSSMHRYLLMNASGDMFWKSNDNTTVTWMLSDAGDLDIKEGQLAAWKRLSYQTAFGSGTLTSLGDVYFGTRSTITADGRAGLSAESKQLSLFDRDSADPRDEFRFDHNNSVLAISFFDDSATAITGRFLMAQNGDFNIGGDFSPDGQFSVQSTKDLDSFVVKITSQNADLLWGLSQEGHSTQRGSLTVSSASVNGKMNVASTLAVGAGGMTVTGDFIITSGDLRLNSDDIGLDRNGRFNIQHTTSGDDRTVFSFGLGPVGTSHGTAHFCDYIDRDFPWPSKLLTDVAIKMHSTDDSDTSKYVVMTSSNWFDGSANVDGTAYFESGKEDMVFSVPDQKDINIVVGTQTWVFNWANMIRQ</sequence>
<dbReference type="EMBL" id="LAZR01001902">
    <property type="protein sequence ID" value="KKN37320.1"/>
    <property type="molecule type" value="Genomic_DNA"/>
</dbReference>
<evidence type="ECO:0000313" key="1">
    <source>
        <dbReference type="EMBL" id="KKN37320.1"/>
    </source>
</evidence>